<evidence type="ECO:0000256" key="3">
    <source>
        <dbReference type="SAM" id="MobiDB-lite"/>
    </source>
</evidence>
<dbReference type="InterPro" id="IPR003591">
    <property type="entry name" value="Leu-rich_rpt_typical-subtyp"/>
</dbReference>
<dbReference type="GO" id="GO:0061499">
    <property type="term" value="C:outer plaque of mitotic spindle pole body"/>
    <property type="evidence" value="ECO:0007669"/>
    <property type="project" value="TreeGrafter"/>
</dbReference>
<feature type="compositionally biased region" description="Acidic residues" evidence="3">
    <location>
        <begin position="730"/>
        <end position="744"/>
    </location>
</feature>
<evidence type="ECO:0000256" key="2">
    <source>
        <dbReference type="ARBA" id="ARBA00022737"/>
    </source>
</evidence>
<feature type="compositionally biased region" description="Polar residues" evidence="3">
    <location>
        <begin position="998"/>
        <end position="1013"/>
    </location>
</feature>
<proteinExistence type="predicted"/>
<dbReference type="Proteomes" id="UP000054383">
    <property type="component" value="Unassembled WGS sequence"/>
</dbReference>
<feature type="compositionally biased region" description="Basic and acidic residues" evidence="3">
    <location>
        <begin position="685"/>
        <end position="695"/>
    </location>
</feature>
<dbReference type="GO" id="GO:0031028">
    <property type="term" value="P:septation initiation signaling"/>
    <property type="evidence" value="ECO:0007669"/>
    <property type="project" value="TreeGrafter"/>
</dbReference>
<feature type="compositionally biased region" description="Polar residues" evidence="3">
    <location>
        <begin position="840"/>
        <end position="854"/>
    </location>
</feature>
<feature type="compositionally biased region" description="Basic and acidic residues" evidence="3">
    <location>
        <begin position="1087"/>
        <end position="1102"/>
    </location>
</feature>
<dbReference type="STRING" id="28573.A0A0U1LNL6"/>
<feature type="region of interest" description="Disordered" evidence="3">
    <location>
        <begin position="448"/>
        <end position="621"/>
    </location>
</feature>
<dbReference type="PANTHER" id="PTHR47566:SF1">
    <property type="entry name" value="PROTEIN NUD1"/>
    <property type="match status" value="1"/>
</dbReference>
<feature type="compositionally biased region" description="Polar residues" evidence="3">
    <location>
        <begin position="964"/>
        <end position="991"/>
    </location>
</feature>
<feature type="region of interest" description="Disordered" evidence="3">
    <location>
        <begin position="333"/>
        <end position="425"/>
    </location>
</feature>
<dbReference type="Gene3D" id="3.80.10.10">
    <property type="entry name" value="Ribonuclease Inhibitor"/>
    <property type="match status" value="2"/>
</dbReference>
<feature type="compositionally biased region" description="Basic and acidic residues" evidence="3">
    <location>
        <begin position="800"/>
        <end position="813"/>
    </location>
</feature>
<name>A0A0U1LNL6_TALIS</name>
<reference evidence="4 5" key="1">
    <citation type="submission" date="2015-04" db="EMBL/GenBank/DDBJ databases">
        <authorList>
            <person name="Syromyatnikov M.Y."/>
            <person name="Popov V.N."/>
        </authorList>
    </citation>
    <scope>NUCLEOTIDE SEQUENCE [LARGE SCALE GENOMIC DNA]</scope>
    <source>
        <strain evidence="4">WF-38-12</strain>
    </source>
</reference>
<keyword evidence="1" id="KW-0433">Leucine-rich repeat</keyword>
<gene>
    <name evidence="4" type="ORF">PISL3812_01226</name>
</gene>
<dbReference type="OrthoDB" id="7451790at2759"/>
<sequence>MSKEPWLAELPDEDWISQPSSPCPLPHSPSSPSQQSARKCIGCSHRSRMPKPEPVSPSVRGKSTPRGARQGQTRRGGSTTPSSSRASPSPRNSPSARSPRVLNNAPPKSSNTKQTTPGRKKSASTPLKNMVSAKSNTPESNLTDGQGTVQVRPGKDDSKGTPEWKRRLIQGGMAPDEQCDLFAPMGLESMFIKGPVAGGESEDPHDQANGAKTNKPADALRRQSSPTQDASAKLNSRLQQRSINARSMSSKRSKLGFDGVSEVEGRSRTASGEEDLRNEGITPIFLSASNTADRRTGSGVLQSALKQLNHIAGTSNGSIKQQHKSTNEAGELLNFSSPYFPEGLSTGTQEEVQTKPFVNFRRGGHSDDGSFRMRQLSPSSPSQLEKSDFCSSPPSHLQDDVPAVAFSPTDDDPRPHTANMNSPLKLFGNHDTFTNNKLLRRMSQFEETLGDGLSDENDPASPTLSTRNTRANRSLPNLRRGQLDGHSPRKIARPVTQDAADPRMNRFGNGQLDGFGFADESAHSGRVPNLSFQSRYPREAQSKRRSYSRVLGRDPLRKARSFDSIPETRRSSSSRQFMTSRSKEKAQLGLHTRRVNSGTTQPSNLPPKGSTPKRRRTREKTDALYDADELAESLLEMNLEGRGLQHQLQESNHFSPATGTPGSLRSKQKGNRWEPSPSESPFDTDASKEDLASENYKRSLTTDDYLDQATKVMDFIRAKGKYQSGLTSVEESDITSPDNEEDTLTEISSPENLSRPPSRDGIDMRKYREPKQLHPRVVSHLKKFADKEDTEQLMESVVSHLDKESQPDLKGETEYEDDIQSNPRNIRILPPRKRKHSDDGQVNSIPSTSSNASNARGIIASDMVSHLIPEQVNGMIYDQSTKSWVRQKDGRSIEKTRGDESEDDPFGSIPDLSVNSAEEAVRSFPRTKDGPITDGPRSRIELDTTKLSAGQRPTTRDGSAFVPDSSSVHSKTTTRFTSSGPQPETRATSWGTEDITINVRQLSSPHSKGTGNETKLLDGSTFGHVRRPKASGQTRAATISFSSPLVSQIVYTDDTNETQLNGNVNEHSDERRNNDSSTPGTTTRTSLDSREFVRRPISRIDEQNEESMEEMSLVRRVSAEQSSSTPQLQRGGNSLAYLQSAEGNSYSFHLSPLADFTMNQPDDPVNLEISYIAQRTHPSSLRQIHGTFELAAQDLVKHITDVEPSEPFWEDIRRLNLRNKGLITLHSLNDFCPRLETLDVSENELGHLIGAPYTIRDLRASQNCLSNLTAWGHLANLQYLDVSGNQLESLDGFSGLIHLRELKANNNKIRSIDGILDLNGLLRLDLKSNALTSIDFEGSELTRLSEIDVSDNQITAIRNLEYLPALETLNVSANELKKLPTVVPINTLRTLRASKNRFNYFDAAMFPHLKLLYLDDNYLSSVSGLSKCSSLEILSVREQFAGTLHESGSPLDIDIAHLTDIRKLYLSSNRLSERTLSPSSPVLGLQLLDIASCGLQAIPPRFGKLFPNLRVLNLNFNSVSELDNIAGMSGLNRLTVAENRVSRLRTLCQVLSRIGRSAHHGDSPLRNIDLRGNPLTIGFYPPPVSGSGRADTHLKLLEIRRREIEMRKSRIQADAGSLITTSGDGDDNAVAVERKNSKDVIETRTEIEIDDPYTIPPADATADQKHRSHLHESTKKRRMMLELLMYATTGGSLKMLDGLELRPILEDEKAGIDKLWAQLEQLGVFKKKTYGW</sequence>
<feature type="region of interest" description="Disordered" evidence="3">
    <location>
        <begin position="884"/>
        <end position="912"/>
    </location>
</feature>
<dbReference type="InterPro" id="IPR032675">
    <property type="entry name" value="LRR_dom_sf"/>
</dbReference>
<feature type="region of interest" description="Disordered" evidence="3">
    <location>
        <begin position="652"/>
        <end position="695"/>
    </location>
</feature>
<protein>
    <submittedName>
        <fullName evidence="4">Septation initiation network scaffold protein cdc11</fullName>
    </submittedName>
</protein>
<feature type="region of interest" description="Disordered" evidence="3">
    <location>
        <begin position="799"/>
        <end position="854"/>
    </location>
</feature>
<feature type="compositionally biased region" description="Polar residues" evidence="3">
    <location>
        <begin position="376"/>
        <end position="395"/>
    </location>
</feature>
<feature type="compositionally biased region" description="Basic and acidic residues" evidence="3">
    <location>
        <begin position="1662"/>
        <end position="1673"/>
    </location>
</feature>
<evidence type="ECO:0000313" key="4">
    <source>
        <dbReference type="EMBL" id="CRG83870.1"/>
    </source>
</evidence>
<dbReference type="PANTHER" id="PTHR47566">
    <property type="match status" value="1"/>
</dbReference>
<dbReference type="GO" id="GO:0035591">
    <property type="term" value="F:signaling adaptor activity"/>
    <property type="evidence" value="ECO:0007669"/>
    <property type="project" value="TreeGrafter"/>
</dbReference>
<feature type="compositionally biased region" description="Polar residues" evidence="3">
    <location>
        <begin position="1075"/>
        <end position="1086"/>
    </location>
</feature>
<feature type="compositionally biased region" description="Low complexity" evidence="3">
    <location>
        <begin position="571"/>
        <end position="580"/>
    </location>
</feature>
<dbReference type="SUPFAM" id="SSF52058">
    <property type="entry name" value="L domain-like"/>
    <property type="match status" value="2"/>
</dbReference>
<feature type="region of interest" description="Disordered" evidence="3">
    <location>
        <begin position="722"/>
        <end position="761"/>
    </location>
</feature>
<feature type="region of interest" description="Disordered" evidence="3">
    <location>
        <begin position="1652"/>
        <end position="1673"/>
    </location>
</feature>
<evidence type="ECO:0000256" key="1">
    <source>
        <dbReference type="ARBA" id="ARBA00022614"/>
    </source>
</evidence>
<feature type="compositionally biased region" description="Low complexity" evidence="3">
    <location>
        <begin position="64"/>
        <end position="100"/>
    </location>
</feature>
<dbReference type="OMA" id="ATSWGTD"/>
<dbReference type="SMART" id="SM00365">
    <property type="entry name" value="LRR_SD22"/>
    <property type="match status" value="6"/>
</dbReference>
<dbReference type="SMART" id="SM00369">
    <property type="entry name" value="LRR_TYP"/>
    <property type="match status" value="7"/>
</dbReference>
<dbReference type="InterPro" id="IPR052574">
    <property type="entry name" value="CDIRP"/>
</dbReference>
<feature type="compositionally biased region" description="Polar residues" evidence="3">
    <location>
        <begin position="460"/>
        <end position="475"/>
    </location>
</feature>
<evidence type="ECO:0000313" key="5">
    <source>
        <dbReference type="Proteomes" id="UP000054383"/>
    </source>
</evidence>
<feature type="compositionally biased region" description="Basic and acidic residues" evidence="3">
    <location>
        <begin position="886"/>
        <end position="899"/>
    </location>
</feature>
<feature type="region of interest" description="Disordered" evidence="3">
    <location>
        <begin position="1"/>
        <end position="179"/>
    </location>
</feature>
<accession>A0A0U1LNL6</accession>
<keyword evidence="5" id="KW-1185">Reference proteome</keyword>
<feature type="region of interest" description="Disordered" evidence="3">
    <location>
        <begin position="193"/>
        <end position="296"/>
    </location>
</feature>
<feature type="compositionally biased region" description="Basic and acidic residues" evidence="3">
    <location>
        <begin position="153"/>
        <end position="166"/>
    </location>
</feature>
<keyword evidence="2" id="KW-0677">Repeat</keyword>
<feature type="compositionally biased region" description="Polar residues" evidence="3">
    <location>
        <begin position="106"/>
        <end position="149"/>
    </location>
</feature>
<feature type="compositionally biased region" description="Polar residues" evidence="3">
    <location>
        <begin position="1119"/>
        <end position="1131"/>
    </location>
</feature>
<dbReference type="PROSITE" id="PS51450">
    <property type="entry name" value="LRR"/>
    <property type="match status" value="5"/>
</dbReference>
<dbReference type="GO" id="GO:1902412">
    <property type="term" value="P:regulation of mitotic cytokinesis"/>
    <property type="evidence" value="ECO:0007669"/>
    <property type="project" value="TreeGrafter"/>
</dbReference>
<organism evidence="4 5">
    <name type="scientific">Talaromyces islandicus</name>
    <name type="common">Penicillium islandicum</name>
    <dbReference type="NCBI Taxonomy" id="28573"/>
    <lineage>
        <taxon>Eukaryota</taxon>
        <taxon>Fungi</taxon>
        <taxon>Dikarya</taxon>
        <taxon>Ascomycota</taxon>
        <taxon>Pezizomycotina</taxon>
        <taxon>Eurotiomycetes</taxon>
        <taxon>Eurotiomycetidae</taxon>
        <taxon>Eurotiales</taxon>
        <taxon>Trichocomaceae</taxon>
        <taxon>Talaromyces</taxon>
        <taxon>Talaromyces sect. Islandici</taxon>
    </lineage>
</organism>
<feature type="region of interest" description="Disordered" evidence="3">
    <location>
        <begin position="1056"/>
        <end position="1131"/>
    </location>
</feature>
<dbReference type="InterPro" id="IPR001611">
    <property type="entry name" value="Leu-rich_rpt"/>
</dbReference>
<feature type="compositionally biased region" description="Polar residues" evidence="3">
    <location>
        <begin position="222"/>
        <end position="248"/>
    </location>
</feature>
<feature type="region of interest" description="Disordered" evidence="3">
    <location>
        <begin position="949"/>
        <end position="1036"/>
    </location>
</feature>
<feature type="compositionally biased region" description="Polar residues" evidence="3">
    <location>
        <begin position="652"/>
        <end position="665"/>
    </location>
</feature>
<dbReference type="EMBL" id="CVMT01000001">
    <property type="protein sequence ID" value="CRG83870.1"/>
    <property type="molecule type" value="Genomic_DNA"/>
</dbReference>
<dbReference type="SMART" id="SM00364">
    <property type="entry name" value="LRR_BAC"/>
    <property type="match status" value="4"/>
</dbReference>
<feature type="compositionally biased region" description="Basic and acidic residues" evidence="3">
    <location>
        <begin position="551"/>
        <end position="570"/>
    </location>
</feature>